<name>A0AAV9JLK0_9PEZI</name>
<evidence type="ECO:0000313" key="2">
    <source>
        <dbReference type="EMBL" id="KAK4546231.1"/>
    </source>
</evidence>
<evidence type="ECO:0000256" key="1">
    <source>
        <dbReference type="SAM" id="MobiDB-lite"/>
    </source>
</evidence>
<feature type="region of interest" description="Disordered" evidence="1">
    <location>
        <begin position="24"/>
        <end position="144"/>
    </location>
</feature>
<feature type="compositionally biased region" description="Low complexity" evidence="1">
    <location>
        <begin position="234"/>
        <end position="260"/>
    </location>
</feature>
<dbReference type="Proteomes" id="UP001324427">
    <property type="component" value="Unassembled WGS sequence"/>
</dbReference>
<organism evidence="2 3">
    <name type="scientific">Oleoguttula mirabilis</name>
    <dbReference type="NCBI Taxonomy" id="1507867"/>
    <lineage>
        <taxon>Eukaryota</taxon>
        <taxon>Fungi</taxon>
        <taxon>Dikarya</taxon>
        <taxon>Ascomycota</taxon>
        <taxon>Pezizomycotina</taxon>
        <taxon>Dothideomycetes</taxon>
        <taxon>Dothideomycetidae</taxon>
        <taxon>Mycosphaerellales</taxon>
        <taxon>Teratosphaeriaceae</taxon>
        <taxon>Oleoguttula</taxon>
    </lineage>
</organism>
<reference evidence="2 3" key="1">
    <citation type="submission" date="2021-11" db="EMBL/GenBank/DDBJ databases">
        <title>Black yeast isolated from Biological Soil Crust.</title>
        <authorList>
            <person name="Kurbessoian T."/>
        </authorList>
    </citation>
    <scope>NUCLEOTIDE SEQUENCE [LARGE SCALE GENOMIC DNA]</scope>
    <source>
        <strain evidence="2 3">CCFEE 5522</strain>
    </source>
</reference>
<evidence type="ECO:0000313" key="3">
    <source>
        <dbReference type="Proteomes" id="UP001324427"/>
    </source>
</evidence>
<sequence length="419" mass="44350">MFATRGHNENAIYDQQTAAAAKPLNQGVKGLAPKTPGNKAPKTPFKVPLNDENAAFGNGKTGGKGKDGGLFGKSEGGKAERSAFVTPAGPRTRAPLGNKTTNAKAGAAPPTQEKLSAKPTSPRMRRAKVKIHQAEADPLDNGVEEREIEYMAPRGVPLPDHPDDCFPHDRTYPQFEGRNLTKGWWSEVQPHKDVDGEEELSDFEEKLKEVEEREKRKAARKNVRPAGLQQARKPTTTTAAMARPPSTLRSRTAASALSSAPKQQRVTPSFAAPTAAAKARLPSALLASSKPALGTTSAPGGNARHTAAKAASNTTLGYSKGRAVSATARTPLAGIHEPMSMSKYEVVKKKSASPAKVRPVFGGVATLDELLGLQSLVVGEGEGDDDDLGGFGDSADAPGIGEDEEELEFPDFQLEPIEL</sequence>
<gene>
    <name evidence="2" type="ORF">LTR36_002368</name>
</gene>
<comment type="caution">
    <text evidence="2">The sequence shown here is derived from an EMBL/GenBank/DDBJ whole genome shotgun (WGS) entry which is preliminary data.</text>
</comment>
<dbReference type="AlphaFoldDB" id="A0AAV9JLK0"/>
<accession>A0AAV9JLK0</accession>
<keyword evidence="3" id="KW-1185">Reference proteome</keyword>
<protein>
    <submittedName>
        <fullName evidence="2">Uncharacterized protein</fullName>
    </submittedName>
</protein>
<feature type="region of interest" description="Disordered" evidence="1">
    <location>
        <begin position="211"/>
        <end position="273"/>
    </location>
</feature>
<dbReference type="EMBL" id="JAVFHQ010000016">
    <property type="protein sequence ID" value="KAK4546231.1"/>
    <property type="molecule type" value="Genomic_DNA"/>
</dbReference>
<feature type="region of interest" description="Disordered" evidence="1">
    <location>
        <begin position="291"/>
        <end position="314"/>
    </location>
</feature>
<proteinExistence type="predicted"/>
<feature type="region of interest" description="Disordered" evidence="1">
    <location>
        <begin position="379"/>
        <end position="419"/>
    </location>
</feature>